<dbReference type="Gene3D" id="3.80.10.10">
    <property type="entry name" value="Ribonuclease Inhibitor"/>
    <property type="match status" value="2"/>
</dbReference>
<reference evidence="4" key="1">
    <citation type="submission" date="2015-04" db="UniProtKB">
        <authorList>
            <consortium name="EnsemblPlants"/>
        </authorList>
    </citation>
    <scope>IDENTIFICATION</scope>
    <source>
        <strain evidence="4">SL10</strain>
    </source>
</reference>
<dbReference type="EnsemblPlants" id="ONIVA09G15930.1">
    <property type="protein sequence ID" value="ONIVA09G15930.1"/>
    <property type="gene ID" value="ONIVA09G15930"/>
</dbReference>
<dbReference type="Pfam" id="PF23622">
    <property type="entry name" value="LRR_At1g61320_AtMIF1"/>
    <property type="match status" value="2"/>
</dbReference>
<feature type="domain" description="At1g61320/AtMIF1 LRR" evidence="3">
    <location>
        <begin position="465"/>
        <end position="847"/>
    </location>
</feature>
<proteinExistence type="predicted"/>
<evidence type="ECO:0000313" key="5">
    <source>
        <dbReference type="Proteomes" id="UP000006591"/>
    </source>
</evidence>
<dbReference type="SUPFAM" id="SSF52058">
    <property type="entry name" value="L domain-like"/>
    <property type="match status" value="1"/>
</dbReference>
<dbReference type="AlphaFoldDB" id="A0A0E0ILS5"/>
<feature type="region of interest" description="Disordered" evidence="1">
    <location>
        <begin position="1"/>
        <end position="21"/>
    </location>
</feature>
<dbReference type="HOGENOM" id="CLU_010721_4_2_1"/>
<dbReference type="InterPro" id="IPR053772">
    <property type="entry name" value="At1g61320/At1g61330-like"/>
</dbReference>
<feature type="domain" description="At1g61320/AtMIF1 LRR" evidence="3">
    <location>
        <begin position="95"/>
        <end position="326"/>
    </location>
</feature>
<dbReference type="InterPro" id="IPR001810">
    <property type="entry name" value="F-box_dom"/>
</dbReference>
<evidence type="ECO:0000313" key="4">
    <source>
        <dbReference type="EnsemblPlants" id="ONIVA09G15930.1"/>
    </source>
</evidence>
<dbReference type="PANTHER" id="PTHR34145">
    <property type="entry name" value="OS02G0105600 PROTEIN"/>
    <property type="match status" value="1"/>
</dbReference>
<sequence>MAKRKGTLLQGGGSSQGGKRLRYSGPDLPEDIWRHIHFLMPLRDAARAACISQAFLRSWRHHPNLILRKKTMGLEHKAYRRVGMARDFTSTVHSILKNHSGIGVKRLKLDIIYDHRNLNICYLNNWLQIAITPGIEEITLLLPSKYTFPCSLLSGGNGRSLQYLKLVRCAFRPTASLGFLSSLTKLHLCEVRIKDDELTCLISKSLALKQLELLNCRQIICLKIPCLLEQLSCLNVSLCENLQMIESKAPNLSTFSYISNLVVELSLKQSSQVKTLDIDCYDESNFLCHVITKFPNIVPNLETLTLHSIDERINTPMVASKFLHVQQGEMKHDSVFGDASNLRRMPGHKHESLKDVEIIGFCSATNGVITSMAKRKGAFLQGDDTSQGGKRLRYSEPYLTEDIWRHIHSLMPLRDAARAACISQAFLRSWRRYPNLILTAGTLGLELRKNWKVHMARYFDRVDHILKNHSGIGVKRFSVVAASSYIGIASGIEEITLSLPPEYSFPCSLLSGRSLQHLELVNCAFRPVAGLGCSRNLTKLHLHSVLITDDELACLLSESFALKHLDLSDCREMVYLKIPCSLEQLSYLDVSSCRLQMIESKAPNLSSLSYSGNLVELSLGQSSQVKTLDIEFYDKANFLCYVITKLQNIVPNLESLTIHSDVERINTPMVDAKFLHLNYLEIYFDGLDGDDEAFPLEYDYLSLVSVLDASPVLDTFILSVQQGGMKHDLVSGDTTTILRTMPGHKHERLKEVMIIGFCSATSMVELTCHILENATSLETITLDIVCDVDDLEDVGRCCTTTLRKTGSCYPLRREMILEAHRGVMAIERYIRRKVPSNVELIVREPCTWCHDLERLDALEKENGHIIPHLILSLRTFHYC</sequence>
<evidence type="ECO:0000259" key="2">
    <source>
        <dbReference type="Pfam" id="PF00646"/>
    </source>
</evidence>
<name>A0A0E0ILS5_ORYNI</name>
<dbReference type="Proteomes" id="UP000006591">
    <property type="component" value="Chromosome 9"/>
</dbReference>
<evidence type="ECO:0000259" key="3">
    <source>
        <dbReference type="Pfam" id="PF23622"/>
    </source>
</evidence>
<evidence type="ECO:0000256" key="1">
    <source>
        <dbReference type="SAM" id="MobiDB-lite"/>
    </source>
</evidence>
<feature type="domain" description="F-box" evidence="2">
    <location>
        <begin position="27"/>
        <end position="64"/>
    </location>
</feature>
<reference evidence="4" key="2">
    <citation type="submission" date="2018-04" db="EMBL/GenBank/DDBJ databases">
        <title>OnivRS2 (Oryza nivara Reference Sequence Version 2).</title>
        <authorList>
            <person name="Zhang J."/>
            <person name="Kudrna D."/>
            <person name="Lee S."/>
            <person name="Talag J."/>
            <person name="Rajasekar S."/>
            <person name="Welchert J."/>
            <person name="Hsing Y.-I."/>
            <person name="Wing R.A."/>
        </authorList>
    </citation>
    <scope>NUCLEOTIDE SEQUENCE [LARGE SCALE GENOMIC DNA]</scope>
    <source>
        <strain evidence="4">SL10</strain>
    </source>
</reference>
<accession>A0A0E0ILS5</accession>
<keyword evidence="5" id="KW-1185">Reference proteome</keyword>
<dbReference type="STRING" id="4536.A0A0E0ILS5"/>
<dbReference type="Gramene" id="ONIVA09G15930.1">
    <property type="protein sequence ID" value="ONIVA09G15930.1"/>
    <property type="gene ID" value="ONIVA09G15930"/>
</dbReference>
<dbReference type="InterPro" id="IPR055357">
    <property type="entry name" value="LRR_At1g61320_AtMIF1"/>
</dbReference>
<dbReference type="PANTHER" id="PTHR34145:SF8">
    <property type="entry name" value="OS05G0538250 PROTEIN"/>
    <property type="match status" value="1"/>
</dbReference>
<protein>
    <recommendedName>
        <fullName evidence="6">F-box domain-containing protein</fullName>
    </recommendedName>
</protein>
<evidence type="ECO:0008006" key="6">
    <source>
        <dbReference type="Google" id="ProtNLM"/>
    </source>
</evidence>
<dbReference type="Pfam" id="PF00646">
    <property type="entry name" value="F-box"/>
    <property type="match status" value="1"/>
</dbReference>
<dbReference type="OMA" id="ESYHACA"/>
<dbReference type="eggNOG" id="ENOG502RYMX">
    <property type="taxonomic scope" value="Eukaryota"/>
</dbReference>
<organism evidence="4">
    <name type="scientific">Oryza nivara</name>
    <name type="common">Indian wild rice</name>
    <name type="synonym">Oryza sativa f. spontanea</name>
    <dbReference type="NCBI Taxonomy" id="4536"/>
    <lineage>
        <taxon>Eukaryota</taxon>
        <taxon>Viridiplantae</taxon>
        <taxon>Streptophyta</taxon>
        <taxon>Embryophyta</taxon>
        <taxon>Tracheophyta</taxon>
        <taxon>Spermatophyta</taxon>
        <taxon>Magnoliopsida</taxon>
        <taxon>Liliopsida</taxon>
        <taxon>Poales</taxon>
        <taxon>Poaceae</taxon>
        <taxon>BOP clade</taxon>
        <taxon>Oryzoideae</taxon>
        <taxon>Oryzeae</taxon>
        <taxon>Oryzinae</taxon>
        <taxon>Oryza</taxon>
    </lineage>
</organism>
<dbReference type="InterPro" id="IPR032675">
    <property type="entry name" value="LRR_dom_sf"/>
</dbReference>